<dbReference type="eggNOG" id="KOG1192">
    <property type="taxonomic scope" value="Eukaryota"/>
</dbReference>
<dbReference type="SUPFAM" id="SSF53756">
    <property type="entry name" value="UDP-Glycosyltransferase/glycogen phosphorylase"/>
    <property type="match status" value="1"/>
</dbReference>
<keyword evidence="2" id="KW-0812">Transmembrane</keyword>
<dbReference type="HOGENOM" id="CLU_883922_0_0_1"/>
<dbReference type="GO" id="GO:0035251">
    <property type="term" value="F:UDP-glucosyltransferase activity"/>
    <property type="evidence" value="ECO:0007669"/>
    <property type="project" value="TreeGrafter"/>
</dbReference>
<evidence type="ECO:0000256" key="2">
    <source>
        <dbReference type="SAM" id="Phobius"/>
    </source>
</evidence>
<accession>A0A0E0MDK4</accession>
<evidence type="ECO:0000313" key="3">
    <source>
        <dbReference type="EnsemblPlants" id="OPUNC11G05930.1"/>
    </source>
</evidence>
<dbReference type="PANTHER" id="PTHR48047:SF43">
    <property type="entry name" value="OS09G0379400 PROTEIN"/>
    <property type="match status" value="1"/>
</dbReference>
<sequence length="315" mass="34653">MRHRVGLVADVLLYWAHAPAVALGVPTVVFFGANMFAQVMQEVVMSDNHAAVLSARGAVATFPTLEFLYVCQTLADIRVPFNDPSPPAQIVEMDAKLGKAVTSSHSLIINSFDTMEGCYIEHWNCHHIGHRVWPIGLLCLAPASRSAWRREAWWCGVGQGGGDNRAAATSVRRSTRKPVPADPHIAPLQCSRSLYLRPVHPLSPCEPPPARIPSLHGSRHRRCSLAPPVGATADPLPSVAVLPSQIGASVDPLPPWPAATAVGAPSTSWRRYLPLCIAASLARRERRNTRKRDWMWIWFKGILVLMKCNYISFLF</sequence>
<evidence type="ECO:0000256" key="1">
    <source>
        <dbReference type="ARBA" id="ARBA00009995"/>
    </source>
</evidence>
<dbReference type="Gramene" id="OPUNC11G05930.1">
    <property type="protein sequence ID" value="OPUNC11G05930.1"/>
    <property type="gene ID" value="OPUNC11G05930"/>
</dbReference>
<reference evidence="3" key="1">
    <citation type="submission" date="2015-04" db="UniProtKB">
        <authorList>
            <consortium name="EnsemblPlants"/>
        </authorList>
    </citation>
    <scope>IDENTIFICATION</scope>
</reference>
<dbReference type="PANTHER" id="PTHR48047">
    <property type="entry name" value="GLYCOSYLTRANSFERASE"/>
    <property type="match status" value="1"/>
</dbReference>
<feature type="transmembrane region" description="Helical" evidence="2">
    <location>
        <begin position="12"/>
        <end position="36"/>
    </location>
</feature>
<proteinExistence type="inferred from homology"/>
<keyword evidence="4" id="KW-1185">Reference proteome</keyword>
<comment type="similarity">
    <text evidence="1">Belongs to the UDP-glycosyltransferase family.</text>
</comment>
<evidence type="ECO:0000313" key="4">
    <source>
        <dbReference type="Proteomes" id="UP000026962"/>
    </source>
</evidence>
<dbReference type="Gene3D" id="3.40.50.2000">
    <property type="entry name" value="Glycogen Phosphorylase B"/>
    <property type="match status" value="1"/>
</dbReference>
<dbReference type="AlphaFoldDB" id="A0A0E0MDK4"/>
<feature type="transmembrane region" description="Helical" evidence="2">
    <location>
        <begin position="294"/>
        <end position="313"/>
    </location>
</feature>
<keyword evidence="2" id="KW-1133">Transmembrane helix</keyword>
<dbReference type="Proteomes" id="UP000026962">
    <property type="component" value="Chromosome 11"/>
</dbReference>
<reference evidence="3" key="2">
    <citation type="submission" date="2018-05" db="EMBL/GenBank/DDBJ databases">
        <title>OpunRS2 (Oryza punctata Reference Sequence Version 2).</title>
        <authorList>
            <person name="Zhang J."/>
            <person name="Kudrna D."/>
            <person name="Lee S."/>
            <person name="Talag J."/>
            <person name="Welchert J."/>
            <person name="Wing R.A."/>
        </authorList>
    </citation>
    <scope>NUCLEOTIDE SEQUENCE [LARGE SCALE GENOMIC DNA]</scope>
</reference>
<protein>
    <submittedName>
        <fullName evidence="3">Uncharacterized protein</fullName>
    </submittedName>
</protein>
<dbReference type="EnsemblPlants" id="OPUNC11G05930.1">
    <property type="protein sequence ID" value="OPUNC11G05930.1"/>
    <property type="gene ID" value="OPUNC11G05930"/>
</dbReference>
<name>A0A0E0MDK4_ORYPU</name>
<keyword evidence="2" id="KW-0472">Membrane</keyword>
<organism evidence="3">
    <name type="scientific">Oryza punctata</name>
    <name type="common">Red rice</name>
    <dbReference type="NCBI Taxonomy" id="4537"/>
    <lineage>
        <taxon>Eukaryota</taxon>
        <taxon>Viridiplantae</taxon>
        <taxon>Streptophyta</taxon>
        <taxon>Embryophyta</taxon>
        <taxon>Tracheophyta</taxon>
        <taxon>Spermatophyta</taxon>
        <taxon>Magnoliopsida</taxon>
        <taxon>Liliopsida</taxon>
        <taxon>Poales</taxon>
        <taxon>Poaceae</taxon>
        <taxon>BOP clade</taxon>
        <taxon>Oryzoideae</taxon>
        <taxon>Oryzeae</taxon>
        <taxon>Oryzinae</taxon>
        <taxon>Oryza</taxon>
    </lineage>
</organism>